<evidence type="ECO:0000256" key="1">
    <source>
        <dbReference type="ARBA" id="ARBA00022603"/>
    </source>
</evidence>
<organism evidence="3 4">
    <name type="scientific">Apodemus speciosus</name>
    <name type="common">Large Japanese field mouse</name>
    <dbReference type="NCBI Taxonomy" id="105296"/>
    <lineage>
        <taxon>Eukaryota</taxon>
        <taxon>Metazoa</taxon>
        <taxon>Chordata</taxon>
        <taxon>Craniata</taxon>
        <taxon>Vertebrata</taxon>
        <taxon>Euteleostomi</taxon>
        <taxon>Mammalia</taxon>
        <taxon>Eutheria</taxon>
        <taxon>Euarchontoglires</taxon>
        <taxon>Glires</taxon>
        <taxon>Rodentia</taxon>
        <taxon>Myomorpha</taxon>
        <taxon>Muroidea</taxon>
        <taxon>Muridae</taxon>
        <taxon>Murinae</taxon>
        <taxon>Apodemus</taxon>
    </lineage>
</organism>
<comment type="caution">
    <text evidence="3">The sequence shown here is derived from an EMBL/GenBank/DDBJ whole genome shotgun (WGS) entry which is preliminary data.</text>
</comment>
<evidence type="ECO:0000313" key="4">
    <source>
        <dbReference type="Proteomes" id="UP001623349"/>
    </source>
</evidence>
<reference evidence="3 4" key="1">
    <citation type="submission" date="2024-08" db="EMBL/GenBank/DDBJ databases">
        <title>The draft genome of Apodemus speciosus.</title>
        <authorList>
            <person name="Nabeshima K."/>
            <person name="Suzuki S."/>
            <person name="Onuma M."/>
        </authorList>
    </citation>
    <scope>NUCLEOTIDE SEQUENCE [LARGE SCALE GENOMIC DNA]</scope>
    <source>
        <strain evidence="3">IB14-021</strain>
    </source>
</reference>
<dbReference type="GO" id="GO:0008168">
    <property type="term" value="F:methyltransferase activity"/>
    <property type="evidence" value="ECO:0007669"/>
    <property type="project" value="UniProtKB-KW"/>
</dbReference>
<protein>
    <submittedName>
        <fullName evidence="3">EEF1A lysine methyltransferase 3</fullName>
    </submittedName>
</protein>
<name>A0ABQ0F8P3_APOSI</name>
<keyword evidence="1 3" id="KW-0489">Methyltransferase</keyword>
<dbReference type="Proteomes" id="UP001623349">
    <property type="component" value="Unassembled WGS sequence"/>
</dbReference>
<dbReference type="PANTHER" id="PTHR14614">
    <property type="entry name" value="HEPATOCELLULAR CARCINOMA-ASSOCIATED ANTIGEN"/>
    <property type="match status" value="1"/>
</dbReference>
<accession>A0ABQ0F8P3</accession>
<dbReference type="PANTHER" id="PTHR14614:SF5">
    <property type="entry name" value="EEF1A LYSINE METHYLTRANSFERASE 3"/>
    <property type="match status" value="1"/>
</dbReference>
<evidence type="ECO:0000256" key="2">
    <source>
        <dbReference type="ARBA" id="ARBA00022691"/>
    </source>
</evidence>
<dbReference type="InterPro" id="IPR019410">
    <property type="entry name" value="Methyltransf_16"/>
</dbReference>
<keyword evidence="1 3" id="KW-0808">Transferase</keyword>
<keyword evidence="4" id="KW-1185">Reference proteome</keyword>
<dbReference type="EMBL" id="BAAFST010000010">
    <property type="protein sequence ID" value="GAB1295638.1"/>
    <property type="molecule type" value="Genomic_DNA"/>
</dbReference>
<sequence length="255" mass="28001">MASSSTDPETEPESVFPREVGLFTDSYSESSRFCFCGHELSITQNFGSRLGVAARVWDAALSLCNYFESQNVDFRGKKVIELGAGTGIVGILAALQADPGIPSQRLHICVFMTLDGMERRGDVTITDLPVALEQIQDNVHTNVPPGGRARVCALSWGVDQHAFPGNYDLVLGADIVYLESTFPLLLGTLRHLCGPQGTVYLASKMRAEHGAETFFCHLLPQHFHLELAQRDEDVNVNIYRARHRGVTPAGQHPFC</sequence>
<evidence type="ECO:0000313" key="3">
    <source>
        <dbReference type="EMBL" id="GAB1295638.1"/>
    </source>
</evidence>
<dbReference type="GO" id="GO:0032259">
    <property type="term" value="P:methylation"/>
    <property type="evidence" value="ECO:0007669"/>
    <property type="project" value="UniProtKB-KW"/>
</dbReference>
<keyword evidence="2" id="KW-0949">S-adenosyl-L-methionine</keyword>
<proteinExistence type="predicted"/>
<dbReference type="SUPFAM" id="SSF53335">
    <property type="entry name" value="S-adenosyl-L-methionine-dependent methyltransferases"/>
    <property type="match status" value="1"/>
</dbReference>
<dbReference type="InterPro" id="IPR029063">
    <property type="entry name" value="SAM-dependent_MTases_sf"/>
</dbReference>
<gene>
    <name evidence="3" type="ORF">APTSU1_001087200</name>
</gene>
<dbReference type="Gene3D" id="3.40.50.150">
    <property type="entry name" value="Vaccinia Virus protein VP39"/>
    <property type="match status" value="1"/>
</dbReference>
<dbReference type="Pfam" id="PF10294">
    <property type="entry name" value="Methyltransf_16"/>
    <property type="match status" value="1"/>
</dbReference>